<dbReference type="FunCoup" id="F1Z6J0">
    <property type="interactions" value="100"/>
</dbReference>
<evidence type="ECO:0000256" key="2">
    <source>
        <dbReference type="ARBA" id="ARBA00023015"/>
    </source>
</evidence>
<dbReference type="OrthoDB" id="8479357at2"/>
<dbReference type="InterPro" id="IPR005119">
    <property type="entry name" value="LysR_subst-bd"/>
</dbReference>
<organism evidence="6 7">
    <name type="scientific">Novosphingobium nitrogenifigens DSM 19370</name>
    <dbReference type="NCBI Taxonomy" id="983920"/>
    <lineage>
        <taxon>Bacteria</taxon>
        <taxon>Pseudomonadati</taxon>
        <taxon>Pseudomonadota</taxon>
        <taxon>Alphaproteobacteria</taxon>
        <taxon>Sphingomonadales</taxon>
        <taxon>Sphingomonadaceae</taxon>
        <taxon>Novosphingobium</taxon>
    </lineage>
</organism>
<dbReference type="Pfam" id="PF00126">
    <property type="entry name" value="HTH_1"/>
    <property type="match status" value="1"/>
</dbReference>
<reference evidence="6 7" key="1">
    <citation type="journal article" date="2012" name="J. Bacteriol.">
        <title>Draft Genome Sequence of Novosphingobium nitrogenifigens Y88T.</title>
        <authorList>
            <person name="Strabala T.J."/>
            <person name="Macdonald L."/>
            <person name="Liu V."/>
            <person name="Smit A.M."/>
        </authorList>
    </citation>
    <scope>NUCLEOTIDE SEQUENCE [LARGE SCALE GENOMIC DNA]</scope>
    <source>
        <strain evidence="6 7">DSM 19370</strain>
    </source>
</reference>
<accession>F1Z6J0</accession>
<evidence type="ECO:0000256" key="1">
    <source>
        <dbReference type="ARBA" id="ARBA00009437"/>
    </source>
</evidence>
<dbReference type="GO" id="GO:0003677">
    <property type="term" value="F:DNA binding"/>
    <property type="evidence" value="ECO:0007669"/>
    <property type="project" value="UniProtKB-KW"/>
</dbReference>
<dbReference type="EMBL" id="AEWJ01000025">
    <property type="protein sequence ID" value="EGD59650.1"/>
    <property type="molecule type" value="Genomic_DNA"/>
</dbReference>
<evidence type="ECO:0000259" key="5">
    <source>
        <dbReference type="PROSITE" id="PS50931"/>
    </source>
</evidence>
<dbReference type="STRING" id="983920.Y88_2434"/>
<keyword evidence="3" id="KW-0238">DNA-binding</keyword>
<dbReference type="GO" id="GO:0005829">
    <property type="term" value="C:cytosol"/>
    <property type="evidence" value="ECO:0007669"/>
    <property type="project" value="TreeGrafter"/>
</dbReference>
<feature type="domain" description="HTH lysR-type" evidence="5">
    <location>
        <begin position="1"/>
        <end position="59"/>
    </location>
</feature>
<dbReference type="AlphaFoldDB" id="F1Z6J0"/>
<dbReference type="Pfam" id="PF03466">
    <property type="entry name" value="LysR_substrate"/>
    <property type="match status" value="1"/>
</dbReference>
<protein>
    <submittedName>
        <fullName evidence="6">Transcriptional regulator, lysR family</fullName>
    </submittedName>
</protein>
<comment type="similarity">
    <text evidence="1">Belongs to the LysR transcriptional regulatory family.</text>
</comment>
<dbReference type="InterPro" id="IPR050950">
    <property type="entry name" value="HTH-type_LysR_regulators"/>
</dbReference>
<dbReference type="InParanoid" id="F1Z6J0"/>
<evidence type="ECO:0000256" key="3">
    <source>
        <dbReference type="ARBA" id="ARBA00023125"/>
    </source>
</evidence>
<evidence type="ECO:0000256" key="4">
    <source>
        <dbReference type="ARBA" id="ARBA00023163"/>
    </source>
</evidence>
<keyword evidence="7" id="KW-1185">Reference proteome</keyword>
<dbReference type="SUPFAM" id="SSF53850">
    <property type="entry name" value="Periplasmic binding protein-like II"/>
    <property type="match status" value="1"/>
</dbReference>
<dbReference type="SUPFAM" id="SSF46785">
    <property type="entry name" value="Winged helix' DNA-binding domain"/>
    <property type="match status" value="1"/>
</dbReference>
<dbReference type="InterPro" id="IPR036388">
    <property type="entry name" value="WH-like_DNA-bd_sf"/>
</dbReference>
<dbReference type="Proteomes" id="UP000004728">
    <property type="component" value="Unassembled WGS sequence"/>
</dbReference>
<dbReference type="PANTHER" id="PTHR30419">
    <property type="entry name" value="HTH-TYPE TRANSCRIPTIONAL REGULATOR YBHD"/>
    <property type="match status" value="1"/>
</dbReference>
<dbReference type="InterPro" id="IPR000847">
    <property type="entry name" value="LysR_HTH_N"/>
</dbReference>
<keyword evidence="2" id="KW-0805">Transcription regulation</keyword>
<name>F1Z6J0_9SPHN</name>
<sequence length="303" mass="33288">MLFGKAAIYFDEVVRRGALRRAADSLRIAPSAIDRQILQLEEEIGAPLFERTSSGMRMTAAGELLVDGVRRWRRDFQRIQSEIDNLIGLRRGEVTIGIIEGAAEFLATCLTSFRETYPGIHFRIEVGGAYAVVEQVLRNEIDLGITFNPPENPSVRVERTLLYGLGVVTPPDHPLATQQSVNLFECVGYPMIIPNENLSLRRMLDKLWQANMTGQVRGIAEVNNTRTMKALVQDGIGIGWLTEFDVMKELKEGSLVFVPVAGEGLEASSLSLITGGGRSMSVPASLFCQHVSSGMEQLGAPIV</sequence>
<dbReference type="HOGENOM" id="CLU_039613_6_0_5"/>
<dbReference type="PANTHER" id="PTHR30419:SF8">
    <property type="entry name" value="NITROGEN ASSIMILATION TRANSCRIPTIONAL ACTIVATOR-RELATED"/>
    <property type="match status" value="1"/>
</dbReference>
<keyword evidence="4" id="KW-0804">Transcription</keyword>
<proteinExistence type="inferred from homology"/>
<dbReference type="eggNOG" id="COG0583">
    <property type="taxonomic scope" value="Bacteria"/>
</dbReference>
<dbReference type="InterPro" id="IPR036390">
    <property type="entry name" value="WH_DNA-bd_sf"/>
</dbReference>
<dbReference type="RefSeq" id="WP_008069941.1">
    <property type="nucleotide sequence ID" value="NZ_AQWK01000003.1"/>
</dbReference>
<dbReference type="Gene3D" id="1.10.10.10">
    <property type="entry name" value="Winged helix-like DNA-binding domain superfamily/Winged helix DNA-binding domain"/>
    <property type="match status" value="1"/>
</dbReference>
<evidence type="ECO:0000313" key="6">
    <source>
        <dbReference type="EMBL" id="EGD59650.1"/>
    </source>
</evidence>
<dbReference type="GO" id="GO:0003700">
    <property type="term" value="F:DNA-binding transcription factor activity"/>
    <property type="evidence" value="ECO:0007669"/>
    <property type="project" value="InterPro"/>
</dbReference>
<dbReference type="PROSITE" id="PS50931">
    <property type="entry name" value="HTH_LYSR"/>
    <property type="match status" value="1"/>
</dbReference>
<gene>
    <name evidence="6" type="ORF">Y88_2434</name>
</gene>
<dbReference type="Gene3D" id="3.40.190.290">
    <property type="match status" value="1"/>
</dbReference>
<comment type="caution">
    <text evidence="6">The sequence shown here is derived from an EMBL/GenBank/DDBJ whole genome shotgun (WGS) entry which is preliminary data.</text>
</comment>
<evidence type="ECO:0000313" key="7">
    <source>
        <dbReference type="Proteomes" id="UP000004728"/>
    </source>
</evidence>